<proteinExistence type="predicted"/>
<name>D9SH57_GALCS</name>
<dbReference type="EMBL" id="CP002159">
    <property type="protein sequence ID" value="ADL55854.1"/>
    <property type="molecule type" value="Genomic_DNA"/>
</dbReference>
<dbReference type="RefSeq" id="WP_013293788.1">
    <property type="nucleotide sequence ID" value="NC_014394.1"/>
</dbReference>
<keyword evidence="2" id="KW-1185">Reference proteome</keyword>
<dbReference type="NCBIfam" id="TIGR03515">
    <property type="entry name" value="GldC"/>
    <property type="match status" value="1"/>
</dbReference>
<dbReference type="eggNOG" id="ENOG503176X">
    <property type="taxonomic scope" value="Bacteria"/>
</dbReference>
<accession>D9SH57</accession>
<evidence type="ECO:0000313" key="1">
    <source>
        <dbReference type="EMBL" id="ADL55854.1"/>
    </source>
</evidence>
<evidence type="ECO:0000313" key="2">
    <source>
        <dbReference type="Proteomes" id="UP000001235"/>
    </source>
</evidence>
<dbReference type="AlphaFoldDB" id="D9SH57"/>
<protein>
    <submittedName>
        <fullName evidence="1">Gliding motility-associated protein GldC</fullName>
    </submittedName>
</protein>
<dbReference type="OrthoDB" id="893422at2"/>
<dbReference type="Proteomes" id="UP000001235">
    <property type="component" value="Chromosome"/>
</dbReference>
<dbReference type="HOGENOM" id="CLU_170347_0_0_4"/>
<reference evidence="1 2" key="1">
    <citation type="submission" date="2010-08" db="EMBL/GenBank/DDBJ databases">
        <title>Complete sequence of Gallionella capsiferriformans ES-2.</title>
        <authorList>
            <consortium name="US DOE Joint Genome Institute"/>
            <person name="Lucas S."/>
            <person name="Copeland A."/>
            <person name="Lapidus A."/>
            <person name="Cheng J.-F."/>
            <person name="Bruce D."/>
            <person name="Goodwin L."/>
            <person name="Pitluck S."/>
            <person name="Chertkov O."/>
            <person name="Davenport K.W."/>
            <person name="Detter J.C."/>
            <person name="Han C."/>
            <person name="Tapia R."/>
            <person name="Land M."/>
            <person name="Hauser L."/>
            <person name="Chang Y.-J."/>
            <person name="Jeffries C."/>
            <person name="Kyrpides N."/>
            <person name="Ivanova N."/>
            <person name="Mikhailova N."/>
            <person name="Shelobolina E.S."/>
            <person name="Picardal F."/>
            <person name="Roden E."/>
            <person name="Emerson D."/>
            <person name="Woyke T."/>
        </authorList>
    </citation>
    <scope>NUCLEOTIDE SEQUENCE [LARGE SCALE GENOMIC DNA]</scope>
    <source>
        <strain evidence="1 2">ES-2</strain>
    </source>
</reference>
<gene>
    <name evidence="1" type="ordered locus">Galf_1844</name>
</gene>
<dbReference type="InterPro" id="IPR019854">
    <property type="entry name" value="Motility-assoc_prot_GldC"/>
</dbReference>
<dbReference type="KEGG" id="gca:Galf_1844"/>
<organism evidence="1 2">
    <name type="scientific">Gallionella capsiferriformans (strain ES-2)</name>
    <name type="common">Gallionella ferruginea capsiferriformans (strain ES-2)</name>
    <dbReference type="NCBI Taxonomy" id="395494"/>
    <lineage>
        <taxon>Bacteria</taxon>
        <taxon>Pseudomonadati</taxon>
        <taxon>Pseudomonadota</taxon>
        <taxon>Betaproteobacteria</taxon>
        <taxon>Nitrosomonadales</taxon>
        <taxon>Gallionellaceae</taxon>
        <taxon>Gallionella</taxon>
    </lineage>
</organism>
<dbReference type="STRING" id="395494.Galf_1844"/>
<dbReference type="Pfam" id="PF19937">
    <property type="entry name" value="GldC-like"/>
    <property type="match status" value="1"/>
</dbReference>
<sequence length="115" mass="13168">MKTSEIKFTVTLDDKNMPQKIDWSASDGGVTSSSRAIMLSVWDAEEKNTLRIDLWTKEMMVDEMKQFYHQTLLSMADTLERSTGEKEAAKAMKNFAQEFGERLNLVKKNPLFPAD</sequence>